<reference evidence="2 3" key="1">
    <citation type="journal article" date="2015" name="Genome Announc.">
        <title>Complete Genome Sequence of Spiroplasma litorale TN-1T (DSM 21781), a Bacterium Isolated from a Green-Eyed Horsefly (Tabanus nigrovittatus).</title>
        <authorList>
            <person name="Lo W.S."/>
            <person name="Lai Y.C."/>
            <person name="Lien Y.W."/>
            <person name="Wang T.H."/>
            <person name="Kuo C.H."/>
        </authorList>
    </citation>
    <scope>NUCLEOTIDE SEQUENCE [LARGE SCALE GENOMIC DNA]</scope>
    <source>
        <strain evidence="2 3">TN-1</strain>
    </source>
</reference>
<accession>A0A0K1W1A4</accession>
<gene>
    <name evidence="2" type="ORF">SLITO_v1c03060</name>
</gene>
<name>A0A0K1W1A4_9MOLU</name>
<dbReference type="OrthoDB" id="390212at2"/>
<keyword evidence="1" id="KW-1133">Transmembrane helix</keyword>
<dbReference type="RefSeq" id="WP_075058056.1">
    <property type="nucleotide sequence ID" value="NZ_CP012357.1"/>
</dbReference>
<evidence type="ECO:0000313" key="3">
    <source>
        <dbReference type="Proteomes" id="UP000067476"/>
    </source>
</evidence>
<dbReference type="EMBL" id="CP012357">
    <property type="protein sequence ID" value="AKX33961.1"/>
    <property type="molecule type" value="Genomic_DNA"/>
</dbReference>
<evidence type="ECO:0000256" key="1">
    <source>
        <dbReference type="SAM" id="Phobius"/>
    </source>
</evidence>
<keyword evidence="3" id="KW-1185">Reference proteome</keyword>
<protein>
    <submittedName>
        <fullName evidence="2">Uncharacterized protein</fullName>
    </submittedName>
</protein>
<feature type="transmembrane region" description="Helical" evidence="1">
    <location>
        <begin position="6"/>
        <end position="28"/>
    </location>
</feature>
<keyword evidence="1" id="KW-0812">Transmembrane</keyword>
<dbReference type="KEGG" id="sll:SLITO_v1c03060"/>
<dbReference type="STRING" id="216942.SLITO_v1c03060"/>
<dbReference type="Proteomes" id="UP000067476">
    <property type="component" value="Chromosome"/>
</dbReference>
<organism evidence="2 3">
    <name type="scientific">Spiroplasma litorale</name>
    <dbReference type="NCBI Taxonomy" id="216942"/>
    <lineage>
        <taxon>Bacteria</taxon>
        <taxon>Bacillati</taxon>
        <taxon>Mycoplasmatota</taxon>
        <taxon>Mollicutes</taxon>
        <taxon>Entomoplasmatales</taxon>
        <taxon>Spiroplasmataceae</taxon>
        <taxon>Spiroplasma</taxon>
    </lineage>
</organism>
<dbReference type="PATRIC" id="fig|216942.3.peg.309"/>
<sequence>MSTEVILIIAGVLLALPFLIWGILRFCDKILHKFFSWSKFLILIVFLVAWIAAISIIVLKITNKI</sequence>
<keyword evidence="1" id="KW-0472">Membrane</keyword>
<dbReference type="AlphaFoldDB" id="A0A0K1W1A4"/>
<evidence type="ECO:0000313" key="2">
    <source>
        <dbReference type="EMBL" id="AKX33961.1"/>
    </source>
</evidence>
<feature type="transmembrane region" description="Helical" evidence="1">
    <location>
        <begin position="40"/>
        <end position="59"/>
    </location>
</feature>
<proteinExistence type="predicted"/>